<feature type="transmembrane region" description="Helical" evidence="1">
    <location>
        <begin position="12"/>
        <end position="36"/>
    </location>
</feature>
<dbReference type="STRING" id="1855383.SAMN05216548_108154"/>
<evidence type="ECO:0008006" key="4">
    <source>
        <dbReference type="Google" id="ProtNLM"/>
    </source>
</evidence>
<name>A0A1H9JJZ2_9HYPH</name>
<keyword evidence="1" id="KW-0472">Membrane</keyword>
<sequence length="256" mass="26893">MRGRVVIPRSHAATWSGRIGALSLPVLTLASLGYRFGPIPDVAILPVLALGFGLAIVSLCLAAYAFVSIWFTGGYGAGRAFSGVVFSLPALAWLGLAGYGASIAPQLSDISTDLVDPPAFTAAAIAPPTAGELAAQAKAYPDVGAHVFPIGPEQVYDAVETLVQNRGWQITADIPPDDGDASRIEAVATSLVFGFRDDVVIRIERTAGGTRVDMRSRSRIGTHDLGTNARRIKAFFGELDLLLEGGYTPDRSPARS</sequence>
<protein>
    <recommendedName>
        <fullName evidence="4">DUF1499 domain-containing protein</fullName>
    </recommendedName>
</protein>
<keyword evidence="1" id="KW-0812">Transmembrane</keyword>
<dbReference type="RefSeq" id="WP_092496916.1">
    <property type="nucleotide sequence ID" value="NZ_FOFG01000008.1"/>
</dbReference>
<feature type="transmembrane region" description="Helical" evidence="1">
    <location>
        <begin position="42"/>
        <end position="67"/>
    </location>
</feature>
<dbReference type="Proteomes" id="UP000199647">
    <property type="component" value="Unassembled WGS sequence"/>
</dbReference>
<gene>
    <name evidence="2" type="ORF">SAMN05216548_108154</name>
</gene>
<keyword evidence="1" id="KW-1133">Transmembrane helix</keyword>
<proteinExistence type="predicted"/>
<dbReference type="InterPro" id="IPR010865">
    <property type="entry name" value="DUF1499"/>
</dbReference>
<organism evidence="2 3">
    <name type="scientific">Faunimonas pinastri</name>
    <dbReference type="NCBI Taxonomy" id="1855383"/>
    <lineage>
        <taxon>Bacteria</taxon>
        <taxon>Pseudomonadati</taxon>
        <taxon>Pseudomonadota</taxon>
        <taxon>Alphaproteobacteria</taxon>
        <taxon>Hyphomicrobiales</taxon>
        <taxon>Afifellaceae</taxon>
        <taxon>Faunimonas</taxon>
    </lineage>
</organism>
<dbReference type="EMBL" id="FOFG01000008">
    <property type="protein sequence ID" value="SEQ87117.1"/>
    <property type="molecule type" value="Genomic_DNA"/>
</dbReference>
<evidence type="ECO:0000256" key="1">
    <source>
        <dbReference type="SAM" id="Phobius"/>
    </source>
</evidence>
<dbReference type="AlphaFoldDB" id="A0A1H9JJZ2"/>
<dbReference type="Pfam" id="PF07386">
    <property type="entry name" value="DUF1499"/>
    <property type="match status" value="1"/>
</dbReference>
<evidence type="ECO:0000313" key="2">
    <source>
        <dbReference type="EMBL" id="SEQ87117.1"/>
    </source>
</evidence>
<reference evidence="2 3" key="1">
    <citation type="submission" date="2016-10" db="EMBL/GenBank/DDBJ databases">
        <authorList>
            <person name="de Groot N.N."/>
        </authorList>
    </citation>
    <scope>NUCLEOTIDE SEQUENCE [LARGE SCALE GENOMIC DNA]</scope>
    <source>
        <strain evidence="2 3">A52C2</strain>
    </source>
</reference>
<evidence type="ECO:0000313" key="3">
    <source>
        <dbReference type="Proteomes" id="UP000199647"/>
    </source>
</evidence>
<feature type="transmembrane region" description="Helical" evidence="1">
    <location>
        <begin position="79"/>
        <end position="101"/>
    </location>
</feature>
<keyword evidence="3" id="KW-1185">Reference proteome</keyword>
<dbReference type="OrthoDB" id="1523552at2"/>
<accession>A0A1H9JJZ2</accession>